<dbReference type="InterPro" id="IPR036291">
    <property type="entry name" value="NAD(P)-bd_dom_sf"/>
</dbReference>
<name>A0A0F9IYA6_9ZZZZ</name>
<accession>A0A0F9IYA6</accession>
<evidence type="ECO:0008006" key="2">
    <source>
        <dbReference type="Google" id="ProtNLM"/>
    </source>
</evidence>
<comment type="caution">
    <text evidence="1">The sequence shown here is derived from an EMBL/GenBank/DDBJ whole genome shotgun (WGS) entry which is preliminary data.</text>
</comment>
<dbReference type="AlphaFoldDB" id="A0A0F9IYA6"/>
<dbReference type="Gene3D" id="3.40.50.720">
    <property type="entry name" value="NAD(P)-binding Rossmann-like Domain"/>
    <property type="match status" value="1"/>
</dbReference>
<reference evidence="1" key="1">
    <citation type="journal article" date="2015" name="Nature">
        <title>Complex archaea that bridge the gap between prokaryotes and eukaryotes.</title>
        <authorList>
            <person name="Spang A."/>
            <person name="Saw J.H."/>
            <person name="Jorgensen S.L."/>
            <person name="Zaremba-Niedzwiedzka K."/>
            <person name="Martijn J."/>
            <person name="Lind A.E."/>
            <person name="van Eijk R."/>
            <person name="Schleper C."/>
            <person name="Guy L."/>
            <person name="Ettema T.J."/>
        </authorList>
    </citation>
    <scope>NUCLEOTIDE SEQUENCE</scope>
</reference>
<proteinExistence type="predicted"/>
<gene>
    <name evidence="1" type="ORF">LCGC14_1523110</name>
</gene>
<sequence length="86" mass="9697">MEESFNFLNITLKTIKSAKDYFSIILLSISKDLGKDADAKGYMITKTCLNMITFELAERLKGTNITANCLHPGVSQDVKQSKFKFK</sequence>
<evidence type="ECO:0000313" key="1">
    <source>
        <dbReference type="EMBL" id="KKM62293.1"/>
    </source>
</evidence>
<dbReference type="SUPFAM" id="SSF51735">
    <property type="entry name" value="NAD(P)-binding Rossmann-fold domains"/>
    <property type="match status" value="1"/>
</dbReference>
<dbReference type="EMBL" id="LAZR01011325">
    <property type="protein sequence ID" value="KKM62293.1"/>
    <property type="molecule type" value="Genomic_DNA"/>
</dbReference>
<organism evidence="1">
    <name type="scientific">marine sediment metagenome</name>
    <dbReference type="NCBI Taxonomy" id="412755"/>
    <lineage>
        <taxon>unclassified sequences</taxon>
        <taxon>metagenomes</taxon>
        <taxon>ecological metagenomes</taxon>
    </lineage>
</organism>
<protein>
    <recommendedName>
        <fullName evidence="2">Short-chain dehydrogenase/reductase SDR</fullName>
    </recommendedName>
</protein>